<dbReference type="Proteomes" id="UP000289356">
    <property type="component" value="Segment"/>
</dbReference>
<sequence>MGPSLLFMLVGVVGFHFSEGYACKPCYGASYVDRASKSSAVAPLAVTPLSCDRDEDKEKTLSLRGTPAMVCKQGDSKGFKINDVIEIKDDYSGSSADLLFFTACMIYGLEMAEKGLGPELKNCSGTPCMCVPFSSWVAHVREKGGDQQVQRGLFTNMSPHGLRWATVITCLLAILLAI</sequence>
<evidence type="ECO:0000313" key="2">
    <source>
        <dbReference type="Proteomes" id="UP000289356"/>
    </source>
</evidence>
<dbReference type="OrthoDB" id="13336at10239"/>
<evidence type="ECO:0000313" key="1">
    <source>
        <dbReference type="EMBL" id="ATP66632.1"/>
    </source>
</evidence>
<proteinExistence type="predicted"/>
<dbReference type="EMBL" id="KY369967">
    <property type="protein sequence ID" value="ATP66632.1"/>
    <property type="molecule type" value="Genomic_RNA"/>
</dbReference>
<dbReference type="GO" id="GO:0019031">
    <property type="term" value="C:viral envelope"/>
    <property type="evidence" value="ECO:0007669"/>
    <property type="project" value="InterPro"/>
</dbReference>
<organism evidence="1">
    <name type="scientific">RtMc arterivirus</name>
    <dbReference type="NCBI Taxonomy" id="2847274"/>
    <lineage>
        <taxon>Viruses</taxon>
        <taxon>Riboviria</taxon>
        <taxon>Orthornavirae</taxon>
        <taxon>Pisuviricota</taxon>
        <taxon>Pisoniviricetes</taxon>
        <taxon>Nidovirales</taxon>
        <taxon>Arnidovirineae</taxon>
        <taxon>Arteriviridae</taxon>
        <taxon>Variarterivirinae</taxon>
        <taxon>Betaarterivirus</taxon>
        <taxon>Mibartevirus</taxon>
        <taxon>Betaarterivirus timiclar</taxon>
    </lineage>
</organism>
<dbReference type="Pfam" id="PF02497">
    <property type="entry name" value="Arteri_GP4"/>
    <property type="match status" value="1"/>
</dbReference>
<dbReference type="InterPro" id="IPR003412">
    <property type="entry name" value="Arteri_GP4"/>
</dbReference>
<reference evidence="1" key="1">
    <citation type="journal article" date="2018" name="Microbiome">
        <title>Comparative analysis of rodent and small mammal viromes to better understand the wildlife origin of emerging infectious diseases.</title>
        <authorList>
            <person name="Wu Z."/>
            <person name="Lu L."/>
            <person name="Du J."/>
            <person name="Yang L."/>
            <person name="Ren X."/>
            <person name="Liu B."/>
            <person name="Jiang J."/>
            <person name="Yang J."/>
            <person name="Dong J."/>
            <person name="Sun L."/>
            <person name="Zhu Y."/>
            <person name="Li Y."/>
            <person name="Zheng D."/>
            <person name="Zhang C."/>
            <person name="Su H."/>
            <person name="Zheng Y."/>
            <person name="Zhou H."/>
            <person name="Zhu G."/>
            <person name="Li H."/>
            <person name="Chmura A."/>
            <person name="Yang F."/>
            <person name="Daszak P."/>
            <person name="Wang J."/>
            <person name="Liu Q."/>
            <person name="Jin Q."/>
        </authorList>
    </citation>
    <scope>NUCLEOTIDE SEQUENCE [LARGE SCALE GENOMIC DNA]</scope>
    <source>
        <strain evidence="1">RtMc-Arterivirus/Tibet2014</strain>
    </source>
</reference>
<accession>A0A2H4MYR4</accession>
<protein>
    <submittedName>
        <fullName evidence="1">GP4 protein</fullName>
    </submittedName>
</protein>
<name>A0A2H4MYR4_9NIDO</name>
<keyword evidence="2" id="KW-1185">Reference proteome</keyword>